<keyword evidence="5 6" id="KW-0676">Redox-active center</keyword>
<proteinExistence type="inferred from homology"/>
<dbReference type="PROSITE" id="PS51352">
    <property type="entry name" value="THIOREDOXIN_2"/>
    <property type="match status" value="1"/>
</dbReference>
<dbReference type="NCBIfam" id="NF001808">
    <property type="entry name" value="PRK00522.1"/>
    <property type="match status" value="1"/>
</dbReference>
<dbReference type="InterPro" id="IPR018219">
    <property type="entry name" value="Tpx_CS"/>
</dbReference>
<dbReference type="AlphaFoldDB" id="A0A557R1P6"/>
<reference evidence="8 9" key="1">
    <citation type="submission" date="2019-07" db="EMBL/GenBank/DDBJ databases">
        <title>The pathways for chlorine oxyanion respiration interact through the shared metabolite chlorate.</title>
        <authorList>
            <person name="Barnum T.P."/>
            <person name="Cheng Y."/>
            <person name="Hill K.A."/>
            <person name="Lucas L.N."/>
            <person name="Carlson H.K."/>
            <person name="Coates J.D."/>
        </authorList>
    </citation>
    <scope>NUCLEOTIDE SEQUENCE [LARGE SCALE GENOMIC DNA]</scope>
    <source>
        <strain evidence="8 9">SFB-3</strain>
    </source>
</reference>
<dbReference type="PANTHER" id="PTHR43110:SF1">
    <property type="entry name" value="THIOL PEROXIDASE"/>
    <property type="match status" value="1"/>
</dbReference>
<dbReference type="CDD" id="cd03014">
    <property type="entry name" value="PRX_Atyp2cys"/>
    <property type="match status" value="1"/>
</dbReference>
<dbReference type="InterPro" id="IPR050455">
    <property type="entry name" value="Tpx_Peroxidase_subfamily"/>
</dbReference>
<keyword evidence="1 6" id="KW-0575">Peroxidase</keyword>
<dbReference type="InterPro" id="IPR002065">
    <property type="entry name" value="TPX"/>
</dbReference>
<comment type="similarity">
    <text evidence="6">Belongs to the peroxiredoxin family. Tpx subfamily.</text>
</comment>
<comment type="subunit">
    <text evidence="6">Homodimer.</text>
</comment>
<evidence type="ECO:0000259" key="7">
    <source>
        <dbReference type="PROSITE" id="PS51352"/>
    </source>
</evidence>
<comment type="caution">
    <text evidence="8">The sequence shown here is derived from an EMBL/GenBank/DDBJ whole genome shotgun (WGS) entry which is preliminary data.</text>
</comment>
<dbReference type="OrthoDB" id="9781543at2"/>
<evidence type="ECO:0000256" key="1">
    <source>
        <dbReference type="ARBA" id="ARBA00022559"/>
    </source>
</evidence>
<comment type="miscellaneous">
    <text evidence="6">The active site is a conserved redox-active cysteine residue, the peroxidatic cysteine (C(P)), which makes the nucleophilic attack on the peroxide substrate. The peroxide oxidizes the C(P)-SH to cysteine sulfenic acid (C(P)-SOH), which then reacts with another cysteine residue, the resolving cysteine (C(R)), to form a disulfide bridge. The disulfide is subsequently reduced by an appropriate electron donor to complete the catalytic cycle. In this atypical 2-Cys peroxiredoxin, C(R) is present in the same subunit to form an intramolecular disulfide. The disulfide is subsequently reduced by thioredoxin.</text>
</comment>
<dbReference type="InterPro" id="IPR013740">
    <property type="entry name" value="Redoxin"/>
</dbReference>
<dbReference type="Pfam" id="PF08534">
    <property type="entry name" value="Redoxin"/>
    <property type="match status" value="1"/>
</dbReference>
<dbReference type="GO" id="GO:0008379">
    <property type="term" value="F:thioredoxin peroxidase activity"/>
    <property type="evidence" value="ECO:0007669"/>
    <property type="project" value="UniProtKB-UniRule"/>
</dbReference>
<comment type="function">
    <text evidence="6">Thiol-specific peroxidase that catalyzes the reduction of hydrogen peroxide and organic hydroperoxides to water and alcohols, respectively. Plays a role in cell protection against oxidative stress by detoxifying peroxides.</text>
</comment>
<keyword evidence="2 6" id="KW-0049">Antioxidant</keyword>
<accession>A0A557R1P6</accession>
<gene>
    <name evidence="6" type="primary">tpx</name>
    <name evidence="8" type="ORF">FHP91_05195</name>
</gene>
<evidence type="ECO:0000256" key="3">
    <source>
        <dbReference type="ARBA" id="ARBA00023002"/>
    </source>
</evidence>
<dbReference type="Proteomes" id="UP000319502">
    <property type="component" value="Unassembled WGS sequence"/>
</dbReference>
<feature type="disulfide bond" description="Redox-active" evidence="6">
    <location>
        <begin position="60"/>
        <end position="94"/>
    </location>
</feature>
<keyword evidence="9" id="KW-1185">Reference proteome</keyword>
<evidence type="ECO:0000256" key="6">
    <source>
        <dbReference type="HAMAP-Rule" id="MF_00269"/>
    </source>
</evidence>
<dbReference type="RefSeq" id="WP_144308555.1">
    <property type="nucleotide sequence ID" value="NZ_VMNK01000003.1"/>
</dbReference>
<dbReference type="EC" id="1.11.1.24" evidence="6"/>
<dbReference type="HAMAP" id="MF_00269">
    <property type="entry name" value="Tpx"/>
    <property type="match status" value="1"/>
</dbReference>
<protein>
    <recommendedName>
        <fullName evidence="6">Thiol peroxidase</fullName>
        <shortName evidence="6">Tpx</shortName>
        <ecNumber evidence="6">1.11.1.24</ecNumber>
    </recommendedName>
    <alternativeName>
        <fullName evidence="6">Peroxiredoxin tpx</fullName>
        <shortName evidence="6">Prx</shortName>
    </alternativeName>
    <alternativeName>
        <fullName evidence="6">Thioredoxin peroxidase</fullName>
    </alternativeName>
    <alternativeName>
        <fullName evidence="6">Thioredoxin-dependent peroxiredoxin</fullName>
    </alternativeName>
</protein>
<evidence type="ECO:0000256" key="2">
    <source>
        <dbReference type="ARBA" id="ARBA00022862"/>
    </source>
</evidence>
<sequence>MTTVTLHGNPVAVAGRLPQKGDAAPALTLTGADLADVGLDAFAGKRKVLNIVPSLDTPTCATSTRKFNAEASSLANTVVLVISADLPFAAKRFCVAEGLENVVTLSNFRSPAFAKDWGVALADGPLTGLTARAVVVLDEANKVTHSELVGEIGDEPDYAAALAALQ</sequence>
<comment type="catalytic activity">
    <reaction evidence="6">
        <text>a hydroperoxide + [thioredoxin]-dithiol = an alcohol + [thioredoxin]-disulfide + H2O</text>
        <dbReference type="Rhea" id="RHEA:62620"/>
        <dbReference type="Rhea" id="RHEA-COMP:10698"/>
        <dbReference type="Rhea" id="RHEA-COMP:10700"/>
        <dbReference type="ChEBI" id="CHEBI:15377"/>
        <dbReference type="ChEBI" id="CHEBI:29950"/>
        <dbReference type="ChEBI" id="CHEBI:30879"/>
        <dbReference type="ChEBI" id="CHEBI:35924"/>
        <dbReference type="ChEBI" id="CHEBI:50058"/>
        <dbReference type="EC" id="1.11.1.24"/>
    </reaction>
</comment>
<keyword evidence="4 6" id="KW-1015">Disulfide bond</keyword>
<dbReference type="PANTHER" id="PTHR43110">
    <property type="entry name" value="THIOL PEROXIDASE"/>
    <property type="match status" value="1"/>
</dbReference>
<dbReference type="InterPro" id="IPR013766">
    <property type="entry name" value="Thioredoxin_domain"/>
</dbReference>
<dbReference type="EMBL" id="VMNK01000003">
    <property type="protein sequence ID" value="TVO59046.1"/>
    <property type="molecule type" value="Genomic_DNA"/>
</dbReference>
<evidence type="ECO:0000313" key="9">
    <source>
        <dbReference type="Proteomes" id="UP000319502"/>
    </source>
</evidence>
<dbReference type="Gene3D" id="3.40.30.10">
    <property type="entry name" value="Glutaredoxin"/>
    <property type="match status" value="1"/>
</dbReference>
<evidence type="ECO:0000256" key="5">
    <source>
        <dbReference type="ARBA" id="ARBA00023284"/>
    </source>
</evidence>
<evidence type="ECO:0000313" key="8">
    <source>
        <dbReference type="EMBL" id="TVO59046.1"/>
    </source>
</evidence>
<evidence type="ECO:0000256" key="4">
    <source>
        <dbReference type="ARBA" id="ARBA00023157"/>
    </source>
</evidence>
<dbReference type="SUPFAM" id="SSF52833">
    <property type="entry name" value="Thioredoxin-like"/>
    <property type="match status" value="1"/>
</dbReference>
<feature type="domain" description="Thioredoxin" evidence="7">
    <location>
        <begin position="18"/>
        <end position="166"/>
    </location>
</feature>
<dbReference type="PROSITE" id="PS01265">
    <property type="entry name" value="TPX"/>
    <property type="match status" value="1"/>
</dbReference>
<keyword evidence="3 6" id="KW-0560">Oxidoreductase</keyword>
<name>A0A557R1P6_9RHOO</name>
<dbReference type="InterPro" id="IPR036249">
    <property type="entry name" value="Thioredoxin-like_sf"/>
</dbReference>
<organism evidence="8 9">
    <name type="scientific">Denitromonas halophila</name>
    <dbReference type="NCBI Taxonomy" id="1629404"/>
    <lineage>
        <taxon>Bacteria</taxon>
        <taxon>Pseudomonadati</taxon>
        <taxon>Pseudomonadota</taxon>
        <taxon>Betaproteobacteria</taxon>
        <taxon>Rhodocyclales</taxon>
        <taxon>Zoogloeaceae</taxon>
        <taxon>Denitromonas</taxon>
    </lineage>
</organism>
<feature type="active site" description="Cysteine sulfenic acid (-SOH) intermediate" evidence="6">
    <location>
        <position position="60"/>
    </location>
</feature>